<proteinExistence type="predicted"/>
<organism evidence="1 2">
    <name type="scientific">Spirodela intermedia</name>
    <name type="common">Intermediate duckweed</name>
    <dbReference type="NCBI Taxonomy" id="51605"/>
    <lineage>
        <taxon>Eukaryota</taxon>
        <taxon>Viridiplantae</taxon>
        <taxon>Streptophyta</taxon>
        <taxon>Embryophyta</taxon>
        <taxon>Tracheophyta</taxon>
        <taxon>Spermatophyta</taxon>
        <taxon>Magnoliopsida</taxon>
        <taxon>Liliopsida</taxon>
        <taxon>Araceae</taxon>
        <taxon>Lemnoideae</taxon>
        <taxon>Spirodela</taxon>
    </lineage>
</organism>
<protein>
    <submittedName>
        <fullName evidence="1">Uncharacterized protein</fullName>
    </submittedName>
</protein>
<keyword evidence="2" id="KW-1185">Reference proteome</keyword>
<accession>A0A7I8KDD1</accession>
<dbReference type="AlphaFoldDB" id="A0A7I8KDD1"/>
<sequence>MARGTSGKKYEKLKVSDFGASATTLADAIVVATMVQDSLDYLDLEFIQS</sequence>
<reference evidence="1" key="1">
    <citation type="submission" date="2020-02" db="EMBL/GenBank/DDBJ databases">
        <authorList>
            <person name="Scholz U."/>
            <person name="Mascher M."/>
            <person name="Fiebig A."/>
        </authorList>
    </citation>
    <scope>NUCLEOTIDE SEQUENCE</scope>
</reference>
<gene>
    <name evidence="1" type="ORF">SI8410_04006183</name>
</gene>
<evidence type="ECO:0000313" key="1">
    <source>
        <dbReference type="EMBL" id="CAA7395522.1"/>
    </source>
</evidence>
<name>A0A7I8KDD1_SPIIN</name>
<evidence type="ECO:0000313" key="2">
    <source>
        <dbReference type="Proteomes" id="UP000663760"/>
    </source>
</evidence>
<dbReference type="EMBL" id="LR746267">
    <property type="protein sequence ID" value="CAA7395522.1"/>
    <property type="molecule type" value="Genomic_DNA"/>
</dbReference>
<dbReference type="Proteomes" id="UP000663760">
    <property type="component" value="Chromosome 4"/>
</dbReference>